<protein>
    <submittedName>
        <fullName evidence="2">Gliding motility-associated C-terminal domain-containing protein</fullName>
    </submittedName>
</protein>
<keyword evidence="3" id="KW-1185">Reference proteome</keyword>
<sequence length="403" mass="45637">MFRFSYFIVLLSSFLCGKISAQNLVRNGDFEQYTNSPGGLLLEDWLPGWYSYFTTPDYYNTALWTIEGVQDYCGTLPRSGAGMTGGYQLGYWGAMPAYNREYIQGELSEPLKPNTLYYAEVYVKPMLKSPVINFGIKNIGIVLTNKHYIRYDSTASYIIEETPVVEYSNSVISEMTEWTKVSGCFIAKGGETKIIIGNFNTDALTDTAQLPGAFGEEQFHSGMSYYLFDDVLVKEIPAAFILPNEAVICRDSTLTLTAYPDNALTYEWNTGATTKSIEIDKASTYSVEITTAEGCEQKADVKVVTKYCGPRCSELFMPNAFSPNDDASNDYFMPMNPEDISGMELSIYNRLGERVFYTNKLDGKWDGHFRNQLCDIGNYFYYLRYRDCKEEAHVKKGDFVLLK</sequence>
<accession>A0A5M6CF06</accession>
<feature type="signal peptide" evidence="1">
    <location>
        <begin position="1"/>
        <end position="21"/>
    </location>
</feature>
<dbReference type="AlphaFoldDB" id="A0A5M6CF06"/>
<comment type="caution">
    <text evidence="2">The sequence shown here is derived from an EMBL/GenBank/DDBJ whole genome shotgun (WGS) entry which is preliminary data.</text>
</comment>
<feature type="chain" id="PRO_5024271240" evidence="1">
    <location>
        <begin position="22"/>
        <end position="403"/>
    </location>
</feature>
<dbReference type="RefSeq" id="WP_150033403.1">
    <property type="nucleotide sequence ID" value="NZ_VWSH01000003.1"/>
</dbReference>
<gene>
    <name evidence="2" type="ORF">F0919_14055</name>
</gene>
<proteinExistence type="predicted"/>
<name>A0A5M6CF06_9BACT</name>
<dbReference type="Gene3D" id="2.60.120.260">
    <property type="entry name" value="Galactose-binding domain-like"/>
    <property type="match status" value="1"/>
</dbReference>
<evidence type="ECO:0000256" key="1">
    <source>
        <dbReference type="SAM" id="SignalP"/>
    </source>
</evidence>
<dbReference type="EMBL" id="VWSH01000003">
    <property type="protein sequence ID" value="KAA5533656.1"/>
    <property type="molecule type" value="Genomic_DNA"/>
</dbReference>
<evidence type="ECO:0000313" key="2">
    <source>
        <dbReference type="EMBL" id="KAA5533656.1"/>
    </source>
</evidence>
<organism evidence="2 3">
    <name type="scientific">Taibaiella lutea</name>
    <dbReference type="NCBI Taxonomy" id="2608001"/>
    <lineage>
        <taxon>Bacteria</taxon>
        <taxon>Pseudomonadati</taxon>
        <taxon>Bacteroidota</taxon>
        <taxon>Chitinophagia</taxon>
        <taxon>Chitinophagales</taxon>
        <taxon>Chitinophagaceae</taxon>
        <taxon>Taibaiella</taxon>
    </lineage>
</organism>
<dbReference type="Proteomes" id="UP000323632">
    <property type="component" value="Unassembled WGS sequence"/>
</dbReference>
<reference evidence="2 3" key="1">
    <citation type="submission" date="2019-09" db="EMBL/GenBank/DDBJ databases">
        <title>Genome sequence and assembly of Taibaiella sp.</title>
        <authorList>
            <person name="Chhetri G."/>
        </authorList>
    </citation>
    <scope>NUCLEOTIDE SEQUENCE [LARGE SCALE GENOMIC DNA]</scope>
    <source>
        <strain evidence="2 3">KVB11</strain>
    </source>
</reference>
<keyword evidence="1" id="KW-0732">Signal</keyword>
<evidence type="ECO:0000313" key="3">
    <source>
        <dbReference type="Proteomes" id="UP000323632"/>
    </source>
</evidence>
<dbReference type="Pfam" id="PF13585">
    <property type="entry name" value="CHU_C"/>
    <property type="match status" value="1"/>
</dbReference>
<dbReference type="InterPro" id="IPR026341">
    <property type="entry name" value="T9SS_type_B"/>
</dbReference>
<dbReference type="NCBIfam" id="TIGR04131">
    <property type="entry name" value="Bac_Flav_CTERM"/>
    <property type="match status" value="1"/>
</dbReference>